<accession>A0ABW0Q1W1</accession>
<dbReference type="EMBL" id="JBHSML010000013">
    <property type="protein sequence ID" value="MFC5518299.1"/>
    <property type="molecule type" value="Genomic_DNA"/>
</dbReference>
<name>A0ABW0Q1W1_9HYPH</name>
<evidence type="ECO:0008006" key="4">
    <source>
        <dbReference type="Google" id="ProtNLM"/>
    </source>
</evidence>
<gene>
    <name evidence="2" type="ORF">ACFPP9_21135</name>
</gene>
<evidence type="ECO:0000313" key="2">
    <source>
        <dbReference type="EMBL" id="MFC5518299.1"/>
    </source>
</evidence>
<protein>
    <recommendedName>
        <fullName evidence="4">PepSY domain-containing protein</fullName>
    </recommendedName>
</protein>
<evidence type="ECO:0000256" key="1">
    <source>
        <dbReference type="SAM" id="SignalP"/>
    </source>
</evidence>
<reference evidence="3" key="1">
    <citation type="journal article" date="2019" name="Int. J. Syst. Evol. Microbiol.">
        <title>The Global Catalogue of Microorganisms (GCM) 10K type strain sequencing project: providing services to taxonomists for standard genome sequencing and annotation.</title>
        <authorList>
            <consortium name="The Broad Institute Genomics Platform"/>
            <consortium name="The Broad Institute Genome Sequencing Center for Infectious Disease"/>
            <person name="Wu L."/>
            <person name="Ma J."/>
        </authorList>
    </citation>
    <scope>NUCLEOTIDE SEQUENCE [LARGE SCALE GENOMIC DNA]</scope>
    <source>
        <strain evidence="3">KACC 12633</strain>
    </source>
</reference>
<proteinExistence type="predicted"/>
<keyword evidence="1" id="KW-0732">Signal</keyword>
<feature type="chain" id="PRO_5046124808" description="PepSY domain-containing protein" evidence="1">
    <location>
        <begin position="22"/>
        <end position="90"/>
    </location>
</feature>
<organism evidence="2 3">
    <name type="scientific">Kaistia terrae</name>
    <dbReference type="NCBI Taxonomy" id="537017"/>
    <lineage>
        <taxon>Bacteria</taxon>
        <taxon>Pseudomonadati</taxon>
        <taxon>Pseudomonadota</taxon>
        <taxon>Alphaproteobacteria</taxon>
        <taxon>Hyphomicrobiales</taxon>
        <taxon>Kaistiaceae</taxon>
        <taxon>Kaistia</taxon>
    </lineage>
</organism>
<feature type="signal peptide" evidence="1">
    <location>
        <begin position="1"/>
        <end position="21"/>
    </location>
</feature>
<comment type="caution">
    <text evidence="2">The sequence shown here is derived from an EMBL/GenBank/DDBJ whole genome shotgun (WGS) entry which is preliminary data.</text>
</comment>
<dbReference type="RefSeq" id="WP_266343535.1">
    <property type="nucleotide sequence ID" value="NZ_JAPKNH010000003.1"/>
</dbReference>
<dbReference type="Proteomes" id="UP001596150">
    <property type="component" value="Unassembled WGS sequence"/>
</dbReference>
<sequence length="90" mass="10114">MKFTILALALIAIAFPTLAQATMLERQAGRAIRQAGHWCDKVSHMAVNEKQSLPSRRVVRVTCDDGTRYVQYDLTMRPDNKIASIEKAKP</sequence>
<keyword evidence="3" id="KW-1185">Reference proteome</keyword>
<evidence type="ECO:0000313" key="3">
    <source>
        <dbReference type="Proteomes" id="UP001596150"/>
    </source>
</evidence>